<organism evidence="1 2">
    <name type="scientific">Catharanthus roseus</name>
    <name type="common">Madagascar periwinkle</name>
    <name type="synonym">Vinca rosea</name>
    <dbReference type="NCBI Taxonomy" id="4058"/>
    <lineage>
        <taxon>Eukaryota</taxon>
        <taxon>Viridiplantae</taxon>
        <taxon>Streptophyta</taxon>
        <taxon>Embryophyta</taxon>
        <taxon>Tracheophyta</taxon>
        <taxon>Spermatophyta</taxon>
        <taxon>Magnoliopsida</taxon>
        <taxon>eudicotyledons</taxon>
        <taxon>Gunneridae</taxon>
        <taxon>Pentapetalae</taxon>
        <taxon>asterids</taxon>
        <taxon>lamiids</taxon>
        <taxon>Gentianales</taxon>
        <taxon>Apocynaceae</taxon>
        <taxon>Rauvolfioideae</taxon>
        <taxon>Vinceae</taxon>
        <taxon>Catharanthinae</taxon>
        <taxon>Catharanthus</taxon>
    </lineage>
</organism>
<accession>A0ACC0CH50</accession>
<proteinExistence type="predicted"/>
<dbReference type="EMBL" id="CM044701">
    <property type="protein sequence ID" value="KAI5684088.1"/>
    <property type="molecule type" value="Genomic_DNA"/>
</dbReference>
<dbReference type="Proteomes" id="UP001060085">
    <property type="component" value="Linkage Group LG01"/>
</dbReference>
<gene>
    <name evidence="1" type="ORF">M9H77_05316</name>
</gene>
<evidence type="ECO:0000313" key="1">
    <source>
        <dbReference type="EMBL" id="KAI5684088.1"/>
    </source>
</evidence>
<name>A0ACC0CH50_CATRO</name>
<evidence type="ECO:0000313" key="2">
    <source>
        <dbReference type="Proteomes" id="UP001060085"/>
    </source>
</evidence>
<sequence>MEEEVSKLPNDPEPEPSSPRGKVPLILVILFASFVSTASAVTFWKYFHGFKSKNPNNGFTPPDTIDEKFRDALNIAMQFFDVQKSGKLVNNQIPWRGNSGLEDGRQENLDLSKGMYDAGDNMKFGFPMAFTATMLSWAILEYGNHMKEAKELEHAQESLKWITDYLINAHPSDNVLYIQVGDPDRDHECWERPETIAEVRPLAQVNVTYPGTDVAAETAAAMASASLVFKSINSMYSQLLLNHALQLFQFADTYRGSYTKSIPQVQNYYNSTGYGDELLWAAAWLYHATSDYSYLQYVTVENGNTFANWGSPEWFSWDNKLAGVQVLLSRVSFFGSNDIPNEENLGLQMYRETAEAFMCRLLPDSSVATSNRTKGGMIWVQKWNPLQYSVASAFLAVLYSDYMFWSNTRTLYCNGKLYEPMDLRKFAISQADYVLGKNPMKISYIVGFGNDYPEYAHHRGASIPVNANTGCVDGFKWLSSTAPNPNIAFGALVGGPSQNDSFIDSRNNTAQSEPTTYNSAFIVGLLSGLLTASSSVSSFT</sequence>
<comment type="caution">
    <text evidence="1">The sequence shown here is derived from an EMBL/GenBank/DDBJ whole genome shotgun (WGS) entry which is preliminary data.</text>
</comment>
<reference evidence="2" key="1">
    <citation type="journal article" date="2023" name="Nat. Plants">
        <title>Single-cell RNA sequencing provides a high-resolution roadmap for understanding the multicellular compartmentation of specialized metabolism.</title>
        <authorList>
            <person name="Sun S."/>
            <person name="Shen X."/>
            <person name="Li Y."/>
            <person name="Li Y."/>
            <person name="Wang S."/>
            <person name="Li R."/>
            <person name="Zhang H."/>
            <person name="Shen G."/>
            <person name="Guo B."/>
            <person name="Wei J."/>
            <person name="Xu J."/>
            <person name="St-Pierre B."/>
            <person name="Chen S."/>
            <person name="Sun C."/>
        </authorList>
    </citation>
    <scope>NUCLEOTIDE SEQUENCE [LARGE SCALE GENOMIC DNA]</scope>
</reference>
<protein>
    <submittedName>
        <fullName evidence="1">Uncharacterized protein</fullName>
    </submittedName>
</protein>
<keyword evidence="2" id="KW-1185">Reference proteome</keyword>